<dbReference type="AlphaFoldDB" id="A0A6J7SI27"/>
<dbReference type="InterPro" id="IPR037523">
    <property type="entry name" value="VOC_core"/>
</dbReference>
<organism evidence="2">
    <name type="scientific">freshwater metagenome</name>
    <dbReference type="NCBI Taxonomy" id="449393"/>
    <lineage>
        <taxon>unclassified sequences</taxon>
        <taxon>metagenomes</taxon>
        <taxon>ecological metagenomes</taxon>
    </lineage>
</organism>
<accession>A0A6J7SI27</accession>
<feature type="domain" description="VOC" evidence="1">
    <location>
        <begin position="125"/>
        <end position="244"/>
    </location>
</feature>
<dbReference type="EMBL" id="CAFBPZ010000071">
    <property type="protein sequence ID" value="CAB5039930.1"/>
    <property type="molecule type" value="Genomic_DNA"/>
</dbReference>
<sequence length="244" mass="26136">MTATGSMLAFHHLTVAVKDLPAAVDDWEALLGWEKTKGERAIFNLTSGFIELVEVDDGPTGIVEVAVLADDVVSIAEAIERAGGVVHHDAEGNVHIEPAVLSGVPLVLMASQTQLPKNIESPYVRFSHLVVAVSEYQRSVAKWTRYFAPWPQMEESSGEISEHVPVGSSWFGLTATGGDAGALERFIARSGEGIYAVGVVVEDLAATVSILQSRGARLVRDDSSNQVFVHPATTHGLLLDLVQQ</sequence>
<reference evidence="2" key="1">
    <citation type="submission" date="2020-05" db="EMBL/GenBank/DDBJ databases">
        <authorList>
            <person name="Chiriac C."/>
            <person name="Salcher M."/>
            <person name="Ghai R."/>
            <person name="Kavagutti S V."/>
        </authorList>
    </citation>
    <scope>NUCLEOTIDE SEQUENCE</scope>
</reference>
<evidence type="ECO:0000313" key="2">
    <source>
        <dbReference type="EMBL" id="CAB5039930.1"/>
    </source>
</evidence>
<dbReference type="SUPFAM" id="SSF54593">
    <property type="entry name" value="Glyoxalase/Bleomycin resistance protein/Dihydroxybiphenyl dioxygenase"/>
    <property type="match status" value="2"/>
</dbReference>
<protein>
    <submittedName>
        <fullName evidence="2">Unannotated protein</fullName>
    </submittedName>
</protein>
<proteinExistence type="predicted"/>
<dbReference type="InterPro" id="IPR029068">
    <property type="entry name" value="Glyas_Bleomycin-R_OHBP_Dase"/>
</dbReference>
<dbReference type="CDD" id="cd06587">
    <property type="entry name" value="VOC"/>
    <property type="match status" value="1"/>
</dbReference>
<dbReference type="Gene3D" id="3.10.180.10">
    <property type="entry name" value="2,3-Dihydroxybiphenyl 1,2-Dioxygenase, domain 1"/>
    <property type="match status" value="2"/>
</dbReference>
<name>A0A6J7SI27_9ZZZZ</name>
<dbReference type="PROSITE" id="PS51819">
    <property type="entry name" value="VOC"/>
    <property type="match status" value="1"/>
</dbReference>
<evidence type="ECO:0000259" key="1">
    <source>
        <dbReference type="PROSITE" id="PS51819"/>
    </source>
</evidence>
<gene>
    <name evidence="2" type="ORF">UFOPK4237_01066</name>
</gene>